<dbReference type="InterPro" id="IPR001019">
    <property type="entry name" value="Gprotein_alpha_su"/>
</dbReference>
<name>F8NIB6_SERL9</name>
<dbReference type="FunFam" id="3.40.50.300:FF:000692">
    <property type="entry name" value="Guanine nucleotide-binding protein subunit alpha"/>
    <property type="match status" value="1"/>
</dbReference>
<dbReference type="SMART" id="SM00275">
    <property type="entry name" value="G_alpha"/>
    <property type="match status" value="1"/>
</dbReference>
<dbReference type="GeneID" id="18817403"/>
<gene>
    <name evidence="8" type="ORF">SERLADRAFT_456800</name>
</gene>
<dbReference type="PRINTS" id="PR00318">
    <property type="entry name" value="GPROTEINA"/>
</dbReference>
<organism>
    <name type="scientific">Serpula lacrymans var. lacrymans (strain S7.9)</name>
    <name type="common">Dry rot fungus</name>
    <dbReference type="NCBI Taxonomy" id="578457"/>
    <lineage>
        <taxon>Eukaryota</taxon>
        <taxon>Fungi</taxon>
        <taxon>Dikarya</taxon>
        <taxon>Basidiomycota</taxon>
        <taxon>Agaricomycotina</taxon>
        <taxon>Agaricomycetes</taxon>
        <taxon>Agaricomycetidae</taxon>
        <taxon>Boletales</taxon>
        <taxon>Coniophorineae</taxon>
        <taxon>Serpulaceae</taxon>
        <taxon>Serpula</taxon>
    </lineage>
</organism>
<feature type="binding site" evidence="6">
    <location>
        <position position="288"/>
    </location>
    <ligand>
        <name>Mg(2+)</name>
        <dbReference type="ChEBI" id="CHEBI:18420"/>
    </ligand>
</feature>
<keyword evidence="3 5" id="KW-0342">GTP-binding</keyword>
<dbReference type="PANTHER" id="PTHR10218:SF360">
    <property type="entry name" value="GUANINE NUCLEOTIDE-BINDING PROTEIN SUBUNIT ALPHA HOMOLOG"/>
    <property type="match status" value="1"/>
</dbReference>
<feature type="region of interest" description="Disordered" evidence="7">
    <location>
        <begin position="1"/>
        <end position="36"/>
    </location>
</feature>
<dbReference type="KEGG" id="sla:SERLADRAFT_456800"/>
<sequence length="471" mass="53941">MVFNHDANDPLAIVDAPPPNETPHEKSAREEREAEAKRISDLIDENIKAERAELKKEKDVVKVLLLGQSESGKSTTLKNFRMKYAQEEWIEERTSWQAVIQLNIVRSINVILDALCGDPAENEEGSLTTKVTDQHILLKSRLEPLRVVEKDLKRLLGTSAEEIVDASSDEQQATPFEGPVSDTLTRHKRSGEFFVRSWRTLLHVPYGDNRNGRILGDTPDTCDVTEIIASCKDDMKALWQDDAVQTELARGRIRLDDSAGFFLNDLDRLTVQDYEPTDDDVLRARLRTSGIQEYTLHFDTVSYEGARTWKMFDVGGSRTMRHAWLPYFEGIDAVIFLAPVSCFNEKLAEDRRINRLEDSFILWKSICSSRLLARTALIIFLNKCDILEEKINRGIMVNKYLQSYGDRPNEYSAVIKYLRQKFKESMMQHSPEPRVFYAYATVVTETKATAMTLKSVRDGILREHLKQADFV</sequence>
<dbReference type="Proteomes" id="UP000008064">
    <property type="component" value="Unassembled WGS sequence"/>
</dbReference>
<dbReference type="SUPFAM" id="SSF52540">
    <property type="entry name" value="P-loop containing nucleoside triphosphate hydrolases"/>
    <property type="match status" value="1"/>
</dbReference>
<dbReference type="InterPro" id="IPR027417">
    <property type="entry name" value="P-loop_NTPase"/>
</dbReference>
<dbReference type="PANTHER" id="PTHR10218">
    <property type="entry name" value="GTP-BINDING PROTEIN ALPHA SUBUNIT"/>
    <property type="match status" value="1"/>
</dbReference>
<evidence type="ECO:0000256" key="1">
    <source>
        <dbReference type="ARBA" id="ARBA00022723"/>
    </source>
</evidence>
<evidence type="ECO:0000256" key="7">
    <source>
        <dbReference type="SAM" id="MobiDB-lite"/>
    </source>
</evidence>
<dbReference type="HOGENOM" id="CLU_014184_1_1_1"/>
<dbReference type="SUPFAM" id="SSF47895">
    <property type="entry name" value="Transducin (alpha subunit), insertion domain"/>
    <property type="match status" value="1"/>
</dbReference>
<dbReference type="RefSeq" id="XP_007313504.1">
    <property type="nucleotide sequence ID" value="XM_007313442.1"/>
</dbReference>
<dbReference type="EMBL" id="GL945429">
    <property type="protein sequence ID" value="EGO29262.1"/>
    <property type="molecule type" value="Genomic_DNA"/>
</dbReference>
<evidence type="ECO:0000256" key="3">
    <source>
        <dbReference type="ARBA" id="ARBA00023134"/>
    </source>
</evidence>
<dbReference type="GO" id="GO:0003924">
    <property type="term" value="F:GTPase activity"/>
    <property type="evidence" value="ECO:0007669"/>
    <property type="project" value="InterPro"/>
</dbReference>
<feature type="region of interest" description="Disordered" evidence="7">
    <location>
        <begin position="165"/>
        <end position="184"/>
    </location>
</feature>
<dbReference type="OrthoDB" id="5817230at2759"/>
<keyword evidence="6" id="KW-0460">Magnesium</keyword>
<feature type="binding site" evidence="5">
    <location>
        <begin position="282"/>
        <end position="288"/>
    </location>
    <ligand>
        <name>GTP</name>
        <dbReference type="ChEBI" id="CHEBI:37565"/>
    </ligand>
</feature>
<dbReference type="Gene3D" id="1.10.400.10">
    <property type="entry name" value="GI Alpha 1, domain 2-like"/>
    <property type="match status" value="1"/>
</dbReference>
<dbReference type="InterPro" id="IPR011025">
    <property type="entry name" value="GproteinA_insert"/>
</dbReference>
<evidence type="ECO:0000256" key="6">
    <source>
        <dbReference type="PIRSR" id="PIRSR601019-2"/>
    </source>
</evidence>
<accession>F8NIB6</accession>
<dbReference type="GO" id="GO:0005737">
    <property type="term" value="C:cytoplasm"/>
    <property type="evidence" value="ECO:0007669"/>
    <property type="project" value="TreeGrafter"/>
</dbReference>
<keyword evidence="4" id="KW-0807">Transducer</keyword>
<evidence type="ECO:0000256" key="4">
    <source>
        <dbReference type="ARBA" id="ARBA00023224"/>
    </source>
</evidence>
<dbReference type="Pfam" id="PF00503">
    <property type="entry name" value="G-alpha"/>
    <property type="match status" value="1"/>
</dbReference>
<dbReference type="GO" id="GO:0031683">
    <property type="term" value="F:G-protein beta/gamma-subunit complex binding"/>
    <property type="evidence" value="ECO:0007669"/>
    <property type="project" value="InterPro"/>
</dbReference>
<keyword evidence="2 5" id="KW-0547">Nucleotide-binding</keyword>
<protein>
    <submittedName>
        <fullName evidence="8">Uncharacterized protein</fullName>
    </submittedName>
</protein>
<keyword evidence="1 6" id="KW-0479">Metal-binding</keyword>
<proteinExistence type="predicted"/>
<feature type="binding site" evidence="5">
    <location>
        <begin position="257"/>
        <end position="258"/>
    </location>
    <ligand>
        <name>GTP</name>
        <dbReference type="ChEBI" id="CHEBI:37565"/>
    </ligand>
</feature>
<dbReference type="PROSITE" id="PS51882">
    <property type="entry name" value="G_ALPHA"/>
    <property type="match status" value="1"/>
</dbReference>
<evidence type="ECO:0000313" key="8">
    <source>
        <dbReference type="EMBL" id="EGO29262.1"/>
    </source>
</evidence>
<dbReference type="GO" id="GO:0007188">
    <property type="term" value="P:adenylate cyclase-modulating G protein-coupled receptor signaling pathway"/>
    <property type="evidence" value="ECO:0007669"/>
    <property type="project" value="TreeGrafter"/>
</dbReference>
<feature type="compositionally biased region" description="Basic and acidic residues" evidence="7">
    <location>
        <begin position="22"/>
        <end position="36"/>
    </location>
</feature>
<reference evidence="8" key="1">
    <citation type="submission" date="2011-04" db="EMBL/GenBank/DDBJ databases">
        <title>Evolution of plant cell wall degrading machinery underlies the functional diversity of forest fungi.</title>
        <authorList>
            <consortium name="US DOE Joint Genome Institute (JGI-PGF)"/>
            <person name="Eastwood D.C."/>
            <person name="Floudas D."/>
            <person name="Binder M."/>
            <person name="Majcherczyk A."/>
            <person name="Schneider P."/>
            <person name="Aerts A."/>
            <person name="Asiegbu F.O."/>
            <person name="Baker S.E."/>
            <person name="Barry K."/>
            <person name="Bendiksby M."/>
            <person name="Blumentritt M."/>
            <person name="Coutinho P.M."/>
            <person name="Cullen D."/>
            <person name="Cullen D."/>
            <person name="Gathman A."/>
            <person name="Goodell B."/>
            <person name="Henrissat B."/>
            <person name="Ihrmark K."/>
            <person name="Kauserud H."/>
            <person name="Kohler A."/>
            <person name="LaButti K."/>
            <person name="Lapidus A."/>
            <person name="Lavin J.L."/>
            <person name="Lee Y.-H."/>
            <person name="Lindquist E."/>
            <person name="Lilly W."/>
            <person name="Lucas S."/>
            <person name="Morin E."/>
            <person name="Murat C."/>
            <person name="Oguiza J.A."/>
            <person name="Park J."/>
            <person name="Pisabarro A.G."/>
            <person name="Riley R."/>
            <person name="Rosling A."/>
            <person name="Salamov A."/>
            <person name="Schmidt O."/>
            <person name="Schmutz J."/>
            <person name="Skrede I."/>
            <person name="Stenlid J."/>
            <person name="Wiebenga A."/>
            <person name="Xie X."/>
            <person name="Kues U."/>
            <person name="Hibbett D.S."/>
            <person name="Hoffmeister D."/>
            <person name="Hogberg N."/>
            <person name="Martin F."/>
            <person name="Grigoriev I.V."/>
            <person name="Watkinson S.C."/>
        </authorList>
    </citation>
    <scope>NUCLEOTIDE SEQUENCE</scope>
    <source>
        <strain evidence="8">S7.9</strain>
    </source>
</reference>
<evidence type="ECO:0000256" key="5">
    <source>
        <dbReference type="PIRSR" id="PIRSR601019-1"/>
    </source>
</evidence>
<dbReference type="CDD" id="cd00066">
    <property type="entry name" value="G-alpha"/>
    <property type="match status" value="1"/>
</dbReference>
<dbReference type="GO" id="GO:0001664">
    <property type="term" value="F:G protein-coupled receptor binding"/>
    <property type="evidence" value="ECO:0007669"/>
    <property type="project" value="TreeGrafter"/>
</dbReference>
<dbReference type="Gene3D" id="3.40.50.300">
    <property type="entry name" value="P-loop containing nucleotide triphosphate hydrolases"/>
    <property type="match status" value="2"/>
</dbReference>
<evidence type="ECO:0000256" key="2">
    <source>
        <dbReference type="ARBA" id="ARBA00022741"/>
    </source>
</evidence>
<dbReference type="GO" id="GO:0046872">
    <property type="term" value="F:metal ion binding"/>
    <property type="evidence" value="ECO:0007669"/>
    <property type="project" value="UniProtKB-KW"/>
</dbReference>
<dbReference type="AlphaFoldDB" id="F8NIB6"/>
<dbReference type="GO" id="GO:0005834">
    <property type="term" value="C:heterotrimeric G-protein complex"/>
    <property type="evidence" value="ECO:0007669"/>
    <property type="project" value="TreeGrafter"/>
</dbReference>
<dbReference type="GO" id="GO:0005525">
    <property type="term" value="F:GTP binding"/>
    <property type="evidence" value="ECO:0007669"/>
    <property type="project" value="UniProtKB-KW"/>
</dbReference>
<feature type="binding site" evidence="5">
    <location>
        <begin position="382"/>
        <end position="385"/>
    </location>
    <ligand>
        <name>GTP</name>
        <dbReference type="ChEBI" id="CHEBI:37565"/>
    </ligand>
</feature>